<protein>
    <submittedName>
        <fullName evidence="3">Phosphatidylinositol alpha-mannosyltransferase</fullName>
    </submittedName>
</protein>
<evidence type="ECO:0000313" key="4">
    <source>
        <dbReference type="Proteomes" id="UP000183982"/>
    </source>
</evidence>
<dbReference type="STRING" id="1470563.SAMN05444000_109113"/>
<evidence type="ECO:0000259" key="1">
    <source>
        <dbReference type="Pfam" id="PF00534"/>
    </source>
</evidence>
<keyword evidence="4" id="KW-1185">Reference proteome</keyword>
<evidence type="ECO:0000259" key="2">
    <source>
        <dbReference type="Pfam" id="PF13439"/>
    </source>
</evidence>
<dbReference type="SUPFAM" id="SSF53756">
    <property type="entry name" value="UDP-Glycosyltransferase/glycogen phosphorylase"/>
    <property type="match status" value="1"/>
</dbReference>
<organism evidence="3 4">
    <name type="scientific">Shimia gijangensis</name>
    <dbReference type="NCBI Taxonomy" id="1470563"/>
    <lineage>
        <taxon>Bacteria</taxon>
        <taxon>Pseudomonadati</taxon>
        <taxon>Pseudomonadota</taxon>
        <taxon>Alphaproteobacteria</taxon>
        <taxon>Rhodobacterales</taxon>
        <taxon>Roseobacteraceae</taxon>
    </lineage>
</organism>
<dbReference type="InterPro" id="IPR028098">
    <property type="entry name" value="Glyco_trans_4-like_N"/>
</dbReference>
<evidence type="ECO:0000313" key="3">
    <source>
        <dbReference type="EMBL" id="SHJ49894.1"/>
    </source>
</evidence>
<gene>
    <name evidence="3" type="ORF">SAMN05444000_109113</name>
</gene>
<dbReference type="InterPro" id="IPR050194">
    <property type="entry name" value="Glycosyltransferase_grp1"/>
</dbReference>
<dbReference type="PANTHER" id="PTHR45947:SF3">
    <property type="entry name" value="SULFOQUINOVOSYL TRANSFERASE SQD2"/>
    <property type="match status" value="1"/>
</dbReference>
<keyword evidence="3" id="KW-0328">Glycosyltransferase</keyword>
<dbReference type="Pfam" id="PF00534">
    <property type="entry name" value="Glycos_transf_1"/>
    <property type="match status" value="1"/>
</dbReference>
<dbReference type="Pfam" id="PF13439">
    <property type="entry name" value="Glyco_transf_4"/>
    <property type="match status" value="1"/>
</dbReference>
<dbReference type="PANTHER" id="PTHR45947">
    <property type="entry name" value="SULFOQUINOVOSYL TRANSFERASE SQD2"/>
    <property type="match status" value="1"/>
</dbReference>
<name>A0A1M6JT23_9RHOB</name>
<sequence>MKIVQISPYAMDRPGGVQTHVRDLSSWLRRQGHEVRIIAPSGHCEEDDITQLGSFRSMALHGTAFEISRASRAELKDCTRSLQDWGAEVVHLHTPWTPMMAWQLWRQLKLPSIAMFHATLPDDTGFDPFTWYIRRAARYFHKRLDCVTVPSLAPQAQWQQLQVPTVPEILPPTIDLSRWHAARTPRSGPLHVLYMGRLEERKGVRVLLEAWPKIAAVLEGARLTIAGGGEQEAQLRALVSSQAIPRVTFLPPPSNAQAPALMASADVFAAPATEGESFGLVLIEAMAAGALPIAAANAGFTTVLTGAGSDLLVPPGDAGAFAKKILSIASDKERRKGLQFWAKTHASAFDVGTCGPAFLSLYQTARQRALTHR</sequence>
<accession>A0A1M6JT23</accession>
<feature type="domain" description="Glycosyltransferase subfamily 4-like N-terminal" evidence="2">
    <location>
        <begin position="14"/>
        <end position="178"/>
    </location>
</feature>
<dbReference type="CDD" id="cd03801">
    <property type="entry name" value="GT4_PimA-like"/>
    <property type="match status" value="1"/>
</dbReference>
<dbReference type="GO" id="GO:0016757">
    <property type="term" value="F:glycosyltransferase activity"/>
    <property type="evidence" value="ECO:0007669"/>
    <property type="project" value="UniProtKB-KW"/>
</dbReference>
<dbReference type="InterPro" id="IPR001296">
    <property type="entry name" value="Glyco_trans_1"/>
</dbReference>
<proteinExistence type="predicted"/>
<dbReference type="RefSeq" id="WP_073252044.1">
    <property type="nucleotide sequence ID" value="NZ_FQZQ01000009.1"/>
</dbReference>
<dbReference type="Proteomes" id="UP000183982">
    <property type="component" value="Unassembled WGS sequence"/>
</dbReference>
<dbReference type="EMBL" id="FQZQ01000009">
    <property type="protein sequence ID" value="SHJ49894.1"/>
    <property type="molecule type" value="Genomic_DNA"/>
</dbReference>
<keyword evidence="3" id="KW-0808">Transferase</keyword>
<feature type="domain" description="Glycosyl transferase family 1" evidence="1">
    <location>
        <begin position="182"/>
        <end position="336"/>
    </location>
</feature>
<dbReference type="AlphaFoldDB" id="A0A1M6JT23"/>
<dbReference type="Gene3D" id="3.40.50.2000">
    <property type="entry name" value="Glycogen Phosphorylase B"/>
    <property type="match status" value="2"/>
</dbReference>
<reference evidence="4" key="1">
    <citation type="submission" date="2016-11" db="EMBL/GenBank/DDBJ databases">
        <authorList>
            <person name="Varghese N."/>
            <person name="Submissions S."/>
        </authorList>
    </citation>
    <scope>NUCLEOTIDE SEQUENCE [LARGE SCALE GENOMIC DNA]</scope>
    <source>
        <strain evidence="4">DSM 100564</strain>
    </source>
</reference>